<evidence type="ECO:0000256" key="1">
    <source>
        <dbReference type="ARBA" id="ARBA00004196"/>
    </source>
</evidence>
<keyword evidence="7" id="KW-1185">Reference proteome</keyword>
<feature type="compositionally biased region" description="Pro residues" evidence="4">
    <location>
        <begin position="213"/>
        <end position="233"/>
    </location>
</feature>
<feature type="compositionally biased region" description="Pro residues" evidence="4">
    <location>
        <begin position="143"/>
        <end position="158"/>
    </location>
</feature>
<dbReference type="PANTHER" id="PTHR32347">
    <property type="entry name" value="EFFLUX SYSTEM COMPONENT YKNX-RELATED"/>
    <property type="match status" value="1"/>
</dbReference>
<evidence type="ECO:0000256" key="5">
    <source>
        <dbReference type="SAM" id="Phobius"/>
    </source>
</evidence>
<gene>
    <name evidence="6" type="ORF">JQM67_03825</name>
</gene>
<organism evidence="6 7">
    <name type="scientific">Anaeromassilibacillus senegalensis</name>
    <dbReference type="NCBI Taxonomy" id="1673717"/>
    <lineage>
        <taxon>Bacteria</taxon>
        <taxon>Bacillati</taxon>
        <taxon>Bacillota</taxon>
        <taxon>Clostridia</taxon>
        <taxon>Eubacteriales</taxon>
        <taxon>Acutalibacteraceae</taxon>
        <taxon>Anaeromassilibacillus</taxon>
    </lineage>
</organism>
<sequence length="604" mass="66440">MRYGARLSAKKIILIVVSCLVAAALVVTGILFAINSRTANATIDVEQVSMVSTMYWGDQSSTNGTATSDFVQELYPDTTKSISEIFVQEGQSVKIGDTLLQYDTTRLELTVEGKELEVEKQKYELEQANKELTQLQNTTPYVEPTPPPYVPEPTPTPVPESKAKLYSEITVHSKPFKGTGTTEDPYVFLCTEDCVLTKDFLMRLLGLDGLKPTPTPEPSAEPTPEVTPTPEPSAEPTAVPTEEPTPEPTKTPESSPEVSGMAWLRNLTTSEADDPDFELPNGPFAARFEVHEEDNENLPFLKGWVMDGSRISAGFLTEISKSPEDNIDMLDLDTGVPGIMPMSYADSMYTAEQLKEMIAQKKQEIKDLELSVKQAKIDLSKAELELENATVISTVNGTVKTLTDLDSALFSGTPFLVVSGGDGFYVTGTLNESLLGRIHVGDYITASSWETGMSYSAEIVKISDFPLDSNNYYYDGSSNPNTSNYTFTAFIQDAEGLQNGMWLDIILQAGAEEDVPSDTFYLSKAYIRSDDVGRYVLKVGSDKRVHKEYVQTGKTVYNEYLEIKSDNLTQDDYVAFPYGTAAIEGAKANLPEDVEIDGEEDIEQ</sequence>
<evidence type="ECO:0000313" key="6">
    <source>
        <dbReference type="EMBL" id="MCF2651721.1"/>
    </source>
</evidence>
<feature type="region of interest" description="Disordered" evidence="4">
    <location>
        <begin position="211"/>
        <end position="259"/>
    </location>
</feature>
<keyword evidence="5" id="KW-1133">Transmembrane helix</keyword>
<reference evidence="6 7" key="1">
    <citation type="submission" date="2020-12" db="EMBL/GenBank/DDBJ databases">
        <title>Whole genome sequences of gut porcine anaerobes.</title>
        <authorList>
            <person name="Kubasova T."/>
            <person name="Jahodarova E."/>
            <person name="Rychlik I."/>
        </authorList>
    </citation>
    <scope>NUCLEOTIDE SEQUENCE [LARGE SCALE GENOMIC DNA]</scope>
    <source>
        <strain evidence="6 7">An867</strain>
    </source>
</reference>
<keyword evidence="5" id="KW-0812">Transmembrane</keyword>
<protein>
    <submittedName>
        <fullName evidence="6">Biotin/lipoyl-binding protein</fullName>
    </submittedName>
</protein>
<dbReference type="PANTHER" id="PTHR32347:SF14">
    <property type="entry name" value="EFFLUX SYSTEM COMPONENT YKNX-RELATED"/>
    <property type="match status" value="1"/>
</dbReference>
<keyword evidence="5" id="KW-0472">Membrane</keyword>
<name>A0ABS9CMZ7_9FIRM</name>
<keyword evidence="2 3" id="KW-0175">Coiled coil</keyword>
<dbReference type="EMBL" id="JAFBIT010000001">
    <property type="protein sequence ID" value="MCF2651721.1"/>
    <property type="molecule type" value="Genomic_DNA"/>
</dbReference>
<dbReference type="RefSeq" id="WP_235322727.1">
    <property type="nucleotide sequence ID" value="NZ_JAFBIT010000001.1"/>
</dbReference>
<evidence type="ECO:0000256" key="3">
    <source>
        <dbReference type="SAM" id="Coils"/>
    </source>
</evidence>
<proteinExistence type="predicted"/>
<dbReference type="InterPro" id="IPR050465">
    <property type="entry name" value="UPF0194_transport"/>
</dbReference>
<feature type="coiled-coil region" evidence="3">
    <location>
        <begin position="351"/>
        <end position="392"/>
    </location>
</feature>
<comment type="caution">
    <text evidence="6">The sequence shown here is derived from an EMBL/GenBank/DDBJ whole genome shotgun (WGS) entry which is preliminary data.</text>
</comment>
<evidence type="ECO:0000313" key="7">
    <source>
        <dbReference type="Proteomes" id="UP001299220"/>
    </source>
</evidence>
<accession>A0ABS9CMZ7</accession>
<evidence type="ECO:0000256" key="4">
    <source>
        <dbReference type="SAM" id="MobiDB-lite"/>
    </source>
</evidence>
<feature type="transmembrane region" description="Helical" evidence="5">
    <location>
        <begin position="12"/>
        <end position="34"/>
    </location>
</feature>
<evidence type="ECO:0000256" key="2">
    <source>
        <dbReference type="ARBA" id="ARBA00023054"/>
    </source>
</evidence>
<feature type="region of interest" description="Disordered" evidence="4">
    <location>
        <begin position="138"/>
        <end position="160"/>
    </location>
</feature>
<dbReference type="Proteomes" id="UP001299220">
    <property type="component" value="Unassembled WGS sequence"/>
</dbReference>
<feature type="coiled-coil region" evidence="3">
    <location>
        <begin position="106"/>
        <end position="138"/>
    </location>
</feature>
<comment type="subcellular location">
    <subcellularLocation>
        <location evidence="1">Cell envelope</location>
    </subcellularLocation>
</comment>